<dbReference type="PANTHER" id="PTHR48111:SF40">
    <property type="entry name" value="PHOSPHATE REGULON TRANSCRIPTIONAL REGULATORY PROTEIN PHOB"/>
    <property type="match status" value="1"/>
</dbReference>
<dbReference type="SMART" id="SM00448">
    <property type="entry name" value="REC"/>
    <property type="match status" value="1"/>
</dbReference>
<dbReference type="PROSITE" id="PS50110">
    <property type="entry name" value="RESPONSE_REGULATORY"/>
    <property type="match status" value="1"/>
</dbReference>
<dbReference type="SUPFAM" id="SSF52172">
    <property type="entry name" value="CheY-like"/>
    <property type="match status" value="1"/>
</dbReference>
<dbReference type="Pfam" id="PF00072">
    <property type="entry name" value="Response_reg"/>
    <property type="match status" value="1"/>
</dbReference>
<dbReference type="InterPro" id="IPR016032">
    <property type="entry name" value="Sig_transdc_resp-reg_C-effctor"/>
</dbReference>
<dbReference type="SUPFAM" id="SSF46894">
    <property type="entry name" value="C-terminal effector domain of the bipartite response regulators"/>
    <property type="match status" value="1"/>
</dbReference>
<evidence type="ECO:0000259" key="7">
    <source>
        <dbReference type="PROSITE" id="PS51755"/>
    </source>
</evidence>
<evidence type="ECO:0000256" key="1">
    <source>
        <dbReference type="ARBA" id="ARBA00022553"/>
    </source>
</evidence>
<evidence type="ECO:0000313" key="9">
    <source>
        <dbReference type="Proteomes" id="UP000664034"/>
    </source>
</evidence>
<dbReference type="InterPro" id="IPR001789">
    <property type="entry name" value="Sig_transdc_resp-reg_receiver"/>
</dbReference>
<dbReference type="Gene3D" id="3.40.50.2300">
    <property type="match status" value="1"/>
</dbReference>
<dbReference type="GO" id="GO:0006355">
    <property type="term" value="P:regulation of DNA-templated transcription"/>
    <property type="evidence" value="ECO:0007669"/>
    <property type="project" value="InterPro"/>
</dbReference>
<dbReference type="InterPro" id="IPR001867">
    <property type="entry name" value="OmpR/PhoB-type_DNA-bd"/>
</dbReference>
<evidence type="ECO:0000256" key="3">
    <source>
        <dbReference type="ARBA" id="ARBA00023125"/>
    </source>
</evidence>
<proteinExistence type="predicted"/>
<evidence type="ECO:0000259" key="6">
    <source>
        <dbReference type="PROSITE" id="PS50110"/>
    </source>
</evidence>
<organism evidence="8 9">
    <name type="scientific">Fibrella rubiginis</name>
    <dbReference type="NCBI Taxonomy" id="2817060"/>
    <lineage>
        <taxon>Bacteria</taxon>
        <taxon>Pseudomonadati</taxon>
        <taxon>Bacteroidota</taxon>
        <taxon>Cytophagia</taxon>
        <taxon>Cytophagales</taxon>
        <taxon>Spirosomataceae</taxon>
        <taxon>Fibrella</taxon>
    </lineage>
</organism>
<name>A0A939GJG9_9BACT</name>
<keyword evidence="9" id="KW-1185">Reference proteome</keyword>
<dbReference type="CDD" id="cd17574">
    <property type="entry name" value="REC_OmpR"/>
    <property type="match status" value="1"/>
</dbReference>
<dbReference type="CDD" id="cd00383">
    <property type="entry name" value="trans_reg_C"/>
    <property type="match status" value="1"/>
</dbReference>
<accession>A0A939GJG9</accession>
<dbReference type="GO" id="GO:0032993">
    <property type="term" value="C:protein-DNA complex"/>
    <property type="evidence" value="ECO:0007669"/>
    <property type="project" value="TreeGrafter"/>
</dbReference>
<feature type="DNA-binding region" description="OmpR/PhoB-type" evidence="5">
    <location>
        <begin position="136"/>
        <end position="233"/>
    </location>
</feature>
<evidence type="ECO:0000313" key="8">
    <source>
        <dbReference type="EMBL" id="MBO0939451.1"/>
    </source>
</evidence>
<keyword evidence="3 5" id="KW-0238">DNA-binding</keyword>
<dbReference type="Gene3D" id="1.10.10.10">
    <property type="entry name" value="Winged helix-like DNA-binding domain superfamily/Winged helix DNA-binding domain"/>
    <property type="match status" value="1"/>
</dbReference>
<dbReference type="GO" id="GO:0000156">
    <property type="term" value="F:phosphorelay response regulator activity"/>
    <property type="evidence" value="ECO:0007669"/>
    <property type="project" value="TreeGrafter"/>
</dbReference>
<feature type="domain" description="OmpR/PhoB-type" evidence="7">
    <location>
        <begin position="136"/>
        <end position="233"/>
    </location>
</feature>
<dbReference type="AlphaFoldDB" id="A0A939GJG9"/>
<evidence type="ECO:0000256" key="5">
    <source>
        <dbReference type="PROSITE-ProRule" id="PRU01091"/>
    </source>
</evidence>
<dbReference type="GO" id="GO:0000976">
    <property type="term" value="F:transcription cis-regulatory region binding"/>
    <property type="evidence" value="ECO:0007669"/>
    <property type="project" value="TreeGrafter"/>
</dbReference>
<protein>
    <submittedName>
        <fullName evidence="8">Response regulator transcription factor</fullName>
    </submittedName>
</protein>
<reference evidence="8" key="1">
    <citation type="submission" date="2021-03" db="EMBL/GenBank/DDBJ databases">
        <title>Fibrella sp. HMF5335 genome sequencing and assembly.</title>
        <authorList>
            <person name="Kang H."/>
            <person name="Kim H."/>
            <person name="Bae S."/>
            <person name="Joh K."/>
        </authorList>
    </citation>
    <scope>NUCLEOTIDE SEQUENCE</scope>
    <source>
        <strain evidence="8">HMF5335</strain>
    </source>
</reference>
<keyword evidence="1 4" id="KW-0597">Phosphoprotein</keyword>
<gene>
    <name evidence="8" type="ORF">J2I47_23075</name>
</gene>
<feature type="domain" description="Response regulatory" evidence="6">
    <location>
        <begin position="3"/>
        <end position="119"/>
    </location>
</feature>
<comment type="caution">
    <text evidence="8">The sequence shown here is derived from an EMBL/GenBank/DDBJ whole genome shotgun (WGS) entry which is preliminary data.</text>
</comment>
<dbReference type="InterPro" id="IPR039420">
    <property type="entry name" value="WalR-like"/>
</dbReference>
<feature type="modified residue" description="4-aspartylphosphate" evidence="4">
    <location>
        <position position="54"/>
    </location>
</feature>
<dbReference type="InterPro" id="IPR036388">
    <property type="entry name" value="WH-like_DNA-bd_sf"/>
</dbReference>
<dbReference type="RefSeq" id="WP_207366977.1">
    <property type="nucleotide sequence ID" value="NZ_JAFMYV010000014.1"/>
</dbReference>
<dbReference type="Proteomes" id="UP000664034">
    <property type="component" value="Unassembled WGS sequence"/>
</dbReference>
<dbReference type="SMART" id="SM00862">
    <property type="entry name" value="Trans_reg_C"/>
    <property type="match status" value="1"/>
</dbReference>
<keyword evidence="2" id="KW-0902">Two-component regulatory system</keyword>
<evidence type="ECO:0000256" key="4">
    <source>
        <dbReference type="PROSITE-ProRule" id="PRU00169"/>
    </source>
</evidence>
<dbReference type="EMBL" id="JAFMYV010000014">
    <property type="protein sequence ID" value="MBO0939451.1"/>
    <property type="molecule type" value="Genomic_DNA"/>
</dbReference>
<dbReference type="PANTHER" id="PTHR48111">
    <property type="entry name" value="REGULATOR OF RPOS"/>
    <property type="match status" value="1"/>
</dbReference>
<dbReference type="GO" id="GO:0005829">
    <property type="term" value="C:cytosol"/>
    <property type="evidence" value="ECO:0007669"/>
    <property type="project" value="TreeGrafter"/>
</dbReference>
<sequence>MPTLLYVEDDINLSFVTRDNLSAAGFAVVHCASGAEAWTLFQTHNQSFDLCLLDVMLPETDGFTLARNIRAADPDIPILFLSARADHTDRLTGLRLGGDDYLTKPYRMDELLLKIEVFLKRSKINRHDPKLPVSAPTRFVIGHYQFDPANLSLHSANQTHALTQREADVLAYLLTRANTVVRRDELLRSLWGDDDYFMGRSLDVFISRLRKRLADDPTIRIDGVHGVGFRLQLER</sequence>
<dbReference type="Pfam" id="PF00486">
    <property type="entry name" value="Trans_reg_C"/>
    <property type="match status" value="1"/>
</dbReference>
<evidence type="ECO:0000256" key="2">
    <source>
        <dbReference type="ARBA" id="ARBA00023012"/>
    </source>
</evidence>
<dbReference type="InterPro" id="IPR011006">
    <property type="entry name" value="CheY-like_superfamily"/>
</dbReference>
<dbReference type="PROSITE" id="PS51755">
    <property type="entry name" value="OMPR_PHOB"/>
    <property type="match status" value="1"/>
</dbReference>